<evidence type="ECO:0000313" key="2">
    <source>
        <dbReference type="EMBL" id="WAR18180.1"/>
    </source>
</evidence>
<proteinExistence type="predicted"/>
<feature type="compositionally biased region" description="Polar residues" evidence="1">
    <location>
        <begin position="194"/>
        <end position="203"/>
    </location>
</feature>
<gene>
    <name evidence="2" type="ORF">MAR_000018</name>
</gene>
<reference evidence="2" key="1">
    <citation type="submission" date="2022-11" db="EMBL/GenBank/DDBJ databases">
        <title>Centuries of genome instability and evolution in soft-shell clam transmissible cancer (bioRxiv).</title>
        <authorList>
            <person name="Hart S.F.M."/>
            <person name="Yonemitsu M.A."/>
            <person name="Giersch R.M."/>
            <person name="Beal B.F."/>
            <person name="Arriagada G."/>
            <person name="Davis B.W."/>
            <person name="Ostrander E.A."/>
            <person name="Goff S.P."/>
            <person name="Metzger M.J."/>
        </authorList>
    </citation>
    <scope>NUCLEOTIDE SEQUENCE</scope>
    <source>
        <strain evidence="2">MELC-2E11</strain>
        <tissue evidence="2">Siphon/mantle</tissue>
    </source>
</reference>
<dbReference type="Proteomes" id="UP001164746">
    <property type="component" value="Chromosome 11"/>
</dbReference>
<sequence>MVCQNYCDGAELFLDILTKEEKEALLTKKMEAIRKKNDVIRIRHEEIQADKWSSSPNHKVIETGPGKPIHDVNSRASQSPKKDTRPINGEEIRQRPDRDRSERSPEKRPQKPATGRGKQLARMSKEKLKAQDIRISRSKSDVGQPRSVSFQGDANQPLDRQRSRDSQGSDGSGPRQHEFDSRIFRRHVDKQVTFEDQQPNSAPRMQHSHNHSQPYQRPNQRSPRRNWDNNDENQFPPEFKNNPLLRSSSFGDQDRRRNWDQHDRRGNNHHDNRGDRGQNQGYRNSNENFGNNNRGNFGQHDRREFQRNGFGRGNRQDYDRRDNNRDSHEHMAAGMIIEIIGSIETGEIIIEMPGSSTGRKTGMRRSPDQI</sequence>
<protein>
    <submittedName>
        <fullName evidence="2">Uncharacterized protein</fullName>
    </submittedName>
</protein>
<name>A0ABY7F7T0_MYAAR</name>
<feature type="region of interest" description="Disordered" evidence="1">
    <location>
        <begin position="50"/>
        <end position="325"/>
    </location>
</feature>
<keyword evidence="3" id="KW-1185">Reference proteome</keyword>
<dbReference type="EMBL" id="CP111022">
    <property type="protein sequence ID" value="WAR18180.1"/>
    <property type="molecule type" value="Genomic_DNA"/>
</dbReference>
<feature type="compositionally biased region" description="Basic and acidic residues" evidence="1">
    <location>
        <begin position="80"/>
        <end position="109"/>
    </location>
</feature>
<feature type="compositionally biased region" description="Low complexity" evidence="1">
    <location>
        <begin position="281"/>
        <end position="298"/>
    </location>
</feature>
<feature type="compositionally biased region" description="Basic and acidic residues" evidence="1">
    <location>
        <begin position="123"/>
        <end position="140"/>
    </location>
</feature>
<feature type="compositionally biased region" description="Polar residues" evidence="1">
    <location>
        <begin position="211"/>
        <end position="221"/>
    </location>
</feature>
<feature type="compositionally biased region" description="Basic and acidic residues" evidence="1">
    <location>
        <begin position="314"/>
        <end position="325"/>
    </location>
</feature>
<evidence type="ECO:0000256" key="1">
    <source>
        <dbReference type="SAM" id="MobiDB-lite"/>
    </source>
</evidence>
<feature type="compositionally biased region" description="Basic and acidic residues" evidence="1">
    <location>
        <begin position="252"/>
        <end position="276"/>
    </location>
</feature>
<accession>A0ABY7F7T0</accession>
<evidence type="ECO:0000313" key="3">
    <source>
        <dbReference type="Proteomes" id="UP001164746"/>
    </source>
</evidence>
<organism evidence="2 3">
    <name type="scientific">Mya arenaria</name>
    <name type="common">Soft-shell clam</name>
    <dbReference type="NCBI Taxonomy" id="6604"/>
    <lineage>
        <taxon>Eukaryota</taxon>
        <taxon>Metazoa</taxon>
        <taxon>Spiralia</taxon>
        <taxon>Lophotrochozoa</taxon>
        <taxon>Mollusca</taxon>
        <taxon>Bivalvia</taxon>
        <taxon>Autobranchia</taxon>
        <taxon>Heteroconchia</taxon>
        <taxon>Euheterodonta</taxon>
        <taxon>Imparidentia</taxon>
        <taxon>Neoheterodontei</taxon>
        <taxon>Myida</taxon>
        <taxon>Myoidea</taxon>
        <taxon>Myidae</taxon>
        <taxon>Mya</taxon>
    </lineage>
</organism>